<feature type="domain" description="T-box" evidence="8">
    <location>
        <begin position="39"/>
        <end position="222"/>
    </location>
</feature>
<evidence type="ECO:0000256" key="3">
    <source>
        <dbReference type="ARBA" id="ARBA00023015"/>
    </source>
</evidence>
<dbReference type="WBParaSite" id="SBAD_0000435601-mRNA-1">
    <property type="protein sequence ID" value="SBAD_0000435601-mRNA-1"/>
    <property type="gene ID" value="SBAD_0000435601"/>
</dbReference>
<reference evidence="9 10" key="2">
    <citation type="submission" date="2018-11" db="EMBL/GenBank/DDBJ databases">
        <authorList>
            <consortium name="Pathogen Informatics"/>
        </authorList>
    </citation>
    <scope>NUCLEOTIDE SEQUENCE [LARGE SCALE GENOMIC DNA]</scope>
</reference>
<protein>
    <submittedName>
        <fullName evidence="11">T-box domain-containing protein</fullName>
    </submittedName>
</protein>
<evidence type="ECO:0000256" key="6">
    <source>
        <dbReference type="ARBA" id="ARBA00023242"/>
    </source>
</evidence>
<dbReference type="SMART" id="SM00425">
    <property type="entry name" value="TBOX"/>
    <property type="match status" value="1"/>
</dbReference>
<dbReference type="EMBL" id="UZAM01008170">
    <property type="protein sequence ID" value="VDP03587.1"/>
    <property type="molecule type" value="Genomic_DNA"/>
</dbReference>
<proteinExistence type="predicted"/>
<dbReference type="OrthoDB" id="6119313at2759"/>
<evidence type="ECO:0000256" key="2">
    <source>
        <dbReference type="ARBA" id="ARBA00022473"/>
    </source>
</evidence>
<dbReference type="PANTHER" id="PTHR11267">
    <property type="entry name" value="T-BOX PROTEIN-RELATED"/>
    <property type="match status" value="1"/>
</dbReference>
<dbReference type="GO" id="GO:0005634">
    <property type="term" value="C:nucleus"/>
    <property type="evidence" value="ECO:0007669"/>
    <property type="project" value="UniProtKB-SubCell"/>
</dbReference>
<dbReference type="InterPro" id="IPR018186">
    <property type="entry name" value="TF_T-box_CS"/>
</dbReference>
<keyword evidence="10" id="KW-1185">Reference proteome</keyword>
<dbReference type="Proteomes" id="UP000270296">
    <property type="component" value="Unassembled WGS sequence"/>
</dbReference>
<dbReference type="PROSITE" id="PS01283">
    <property type="entry name" value="TBOX_1"/>
    <property type="match status" value="1"/>
</dbReference>
<dbReference type="InterPro" id="IPR036960">
    <property type="entry name" value="T-box_sf"/>
</dbReference>
<evidence type="ECO:0000259" key="8">
    <source>
        <dbReference type="PROSITE" id="PS50252"/>
    </source>
</evidence>
<evidence type="ECO:0000256" key="4">
    <source>
        <dbReference type="ARBA" id="ARBA00023125"/>
    </source>
</evidence>
<name>A0A183IKM8_9BILA</name>
<accession>A0A183IKM8</accession>
<organism evidence="11">
    <name type="scientific">Soboliphyme baturini</name>
    <dbReference type="NCBI Taxonomy" id="241478"/>
    <lineage>
        <taxon>Eukaryota</taxon>
        <taxon>Metazoa</taxon>
        <taxon>Ecdysozoa</taxon>
        <taxon>Nematoda</taxon>
        <taxon>Enoplea</taxon>
        <taxon>Dorylaimia</taxon>
        <taxon>Dioctophymatida</taxon>
        <taxon>Dioctophymatoidea</taxon>
        <taxon>Soboliphymatidae</taxon>
        <taxon>Soboliphyme</taxon>
    </lineage>
</organism>
<comment type="caution">
    <text evidence="7">Lacks conserved residue(s) required for the propagation of feature annotation.</text>
</comment>
<dbReference type="InterPro" id="IPR046360">
    <property type="entry name" value="T-box_DNA-bd"/>
</dbReference>
<keyword evidence="4 7" id="KW-0238">DNA-binding</keyword>
<sequence length="323" mass="36336">MAWCGGTSPFFPSSIVSSSANQLIDPAFALKNTDVTIELENAALWNQFHKHGTEMIVTKNGRRMFPTLRYTVKGLDPNGTYAMFVEMVPADEWRYKFSGSRWVVSGTGDPMAGDHRTNLYSHPDSPASGRLWMKQPVSFHRLKLTNNPIDQQGHVLLYSMHKYQPVLLVVRLHEFYPGNGTSQLVAKGVFQDSSFYAVTAYQNEKVIQLKINNNPFAKGFRETGKHEKNKADSPIHSTPSTFSKKAFMALRNKNFSRSVCKTVEGVSSVGRKTARRRALVLDSRQNRTSGDARRRQVNPVLAFAYPFDLLSDKKCPDIVVDQA</sequence>
<dbReference type="SUPFAM" id="SSF49417">
    <property type="entry name" value="p53-like transcription factors"/>
    <property type="match status" value="1"/>
</dbReference>
<keyword evidence="3" id="KW-0805">Transcription regulation</keyword>
<evidence type="ECO:0000256" key="5">
    <source>
        <dbReference type="ARBA" id="ARBA00023163"/>
    </source>
</evidence>
<keyword evidence="2" id="KW-0217">Developmental protein</keyword>
<dbReference type="FunFam" id="2.60.40.820:FF:000010">
    <property type="entry name" value="T-box transcription factor TBX6"/>
    <property type="match status" value="1"/>
</dbReference>
<keyword evidence="6 7" id="KW-0539">Nucleus</keyword>
<dbReference type="InterPro" id="IPR008967">
    <property type="entry name" value="p53-like_TF_DNA-bd_sf"/>
</dbReference>
<dbReference type="PANTHER" id="PTHR11267:SF204">
    <property type="entry name" value="SPADETAIL"/>
    <property type="match status" value="1"/>
</dbReference>
<evidence type="ECO:0000313" key="10">
    <source>
        <dbReference type="Proteomes" id="UP000270296"/>
    </source>
</evidence>
<dbReference type="GO" id="GO:0001708">
    <property type="term" value="P:cell fate specification"/>
    <property type="evidence" value="ECO:0007669"/>
    <property type="project" value="TreeGrafter"/>
</dbReference>
<dbReference type="AlphaFoldDB" id="A0A183IKM8"/>
<dbReference type="GO" id="GO:0045893">
    <property type="term" value="P:positive regulation of DNA-templated transcription"/>
    <property type="evidence" value="ECO:0007669"/>
    <property type="project" value="InterPro"/>
</dbReference>
<dbReference type="PROSITE" id="PS50252">
    <property type="entry name" value="TBOX_3"/>
    <property type="match status" value="1"/>
</dbReference>
<evidence type="ECO:0000313" key="9">
    <source>
        <dbReference type="EMBL" id="VDP03587.1"/>
    </source>
</evidence>
<gene>
    <name evidence="9" type="ORF">SBAD_LOCUS4174</name>
</gene>
<comment type="subcellular location">
    <subcellularLocation>
        <location evidence="1 7">Nucleus</location>
    </subcellularLocation>
</comment>
<dbReference type="PRINTS" id="PR00937">
    <property type="entry name" value="TBOX"/>
</dbReference>
<reference evidence="11" key="1">
    <citation type="submission" date="2016-06" db="UniProtKB">
        <authorList>
            <consortium name="WormBaseParasite"/>
        </authorList>
    </citation>
    <scope>IDENTIFICATION</scope>
</reference>
<evidence type="ECO:0000313" key="11">
    <source>
        <dbReference type="WBParaSite" id="SBAD_0000435601-mRNA-1"/>
    </source>
</evidence>
<dbReference type="GO" id="GO:0000978">
    <property type="term" value="F:RNA polymerase II cis-regulatory region sequence-specific DNA binding"/>
    <property type="evidence" value="ECO:0007669"/>
    <property type="project" value="InterPro"/>
</dbReference>
<dbReference type="Gene3D" id="2.60.40.820">
    <property type="entry name" value="Transcription factor, T-box"/>
    <property type="match status" value="1"/>
</dbReference>
<dbReference type="InterPro" id="IPR001699">
    <property type="entry name" value="TF_T-box"/>
</dbReference>
<dbReference type="Pfam" id="PF00907">
    <property type="entry name" value="T-box"/>
    <property type="match status" value="1"/>
</dbReference>
<keyword evidence="5" id="KW-0804">Transcription</keyword>
<dbReference type="GO" id="GO:0000981">
    <property type="term" value="F:DNA-binding transcription factor activity, RNA polymerase II-specific"/>
    <property type="evidence" value="ECO:0007669"/>
    <property type="project" value="TreeGrafter"/>
</dbReference>
<evidence type="ECO:0000256" key="1">
    <source>
        <dbReference type="ARBA" id="ARBA00004123"/>
    </source>
</evidence>
<dbReference type="GO" id="GO:0000785">
    <property type="term" value="C:chromatin"/>
    <property type="evidence" value="ECO:0007669"/>
    <property type="project" value="TreeGrafter"/>
</dbReference>
<evidence type="ECO:0000256" key="7">
    <source>
        <dbReference type="PROSITE-ProRule" id="PRU00201"/>
    </source>
</evidence>